<feature type="disulfide bond" evidence="17 18">
    <location>
        <begin position="491"/>
        <end position="571"/>
    </location>
</feature>
<dbReference type="PROSITE" id="PS50092">
    <property type="entry name" value="TSP1"/>
    <property type="match status" value="1"/>
</dbReference>
<protein>
    <recommendedName>
        <fullName evidence="20">Peptidase M12B domain-containing protein</fullName>
    </recommendedName>
</protein>
<evidence type="ECO:0000256" key="6">
    <source>
        <dbReference type="ARBA" id="ARBA00022723"/>
    </source>
</evidence>
<name>A0AAE0Y6X7_9GAST</name>
<comment type="caution">
    <text evidence="18">Lacks conserved residue(s) required for the propagation of feature annotation.</text>
</comment>
<dbReference type="InterPro" id="IPR006586">
    <property type="entry name" value="ADAM_Cys-rich"/>
</dbReference>
<gene>
    <name evidence="21" type="ORF">RRG08_054458</name>
</gene>
<feature type="compositionally biased region" description="Acidic residues" evidence="19">
    <location>
        <begin position="30"/>
        <end position="46"/>
    </location>
</feature>
<keyword evidence="3" id="KW-0272">Extracellular matrix</keyword>
<feature type="region of interest" description="Disordered" evidence="19">
    <location>
        <begin position="26"/>
        <end position="51"/>
    </location>
</feature>
<keyword evidence="6 16" id="KW-0479">Metal-binding</keyword>
<dbReference type="InterPro" id="IPR024079">
    <property type="entry name" value="MetalloPept_cat_dom_sf"/>
</dbReference>
<dbReference type="Pfam" id="PF17771">
    <property type="entry name" value="ADAMTS_CR_2"/>
    <property type="match status" value="1"/>
</dbReference>
<keyword evidence="22" id="KW-1185">Reference proteome</keyword>
<sequence length="1010" mass="111499">MKYEGGFEYLFPLAYWHEETQCPLFPAENETSEEEENEEEDDDEELNGFPSGGVPHKCLLVNLNYNVVRNKENTQSGGGRTDDVYRRDKASFVMEESFAPRRSPQEAFVYTQKVRSDYGDLHRDSFQPLSDESKARGKYSESGEASSPKFHHLLPTEDLLHYFGTADKDQVPEYHITTPRHVTGSRISRKRRSVTSMDTDVKDDLEYRIHMFGENHHLVLKHNQKLMSPGCIVETRNSSGKALVEPCYKLTGTQHGGDNDCFYTGVSSNHSGSAVAMTLCSGMHGIISNTQADHDLIIQPIKRKHASRVRRSTGADDLHVVIKRAKNSKSRPGKEDFLVIDDQELNLADNFDPVGFTSAHRTERSSDDLTLEMMLVADKTLHQFHGDNLRTFLLSVANVASSRLQSTSLGRPVHLAVVKLLILQTDQPGLEVTEDASYGLTSFCEWQERDNPALDSDPEHHDAATLLTRLDLSHGSSGQSTVGLATTGGLCTTGQSCLYLEDTGVDTGLTLAHEIGHTLGMTHDGDHQNRACSDYVNIMSSNGATGPSSVLWSDCSRQHLDRFVASGKASCLRDKAYLQEELPKDLPGVVYDADEQCRLWVGTKYYPHSNPCGQLWCENPANPSAALKAGAPMMDGTMCGQRKFCINAQCVDIGPNGPMAVDGAWSEWPSDWSPCSRTCGGGVKKKVRVCDNPKPRLGGKDCPGERVKSALCNIKPCNTPEHKFKEDQCQATRSDPVGGSVFDWIPWNPKGAQECHLMCQSRPNNRIYRRTLDGSDDFKDGTSCVGDQHFDFYRCVHGRCEAISCDGHSSSAYKFDKCGVCGGHGNTCSRRSGVKRQGQPQAWSSIVKIPKGATGIQIKNKNAYTKMTVSVAGKPVFNDDVSRTANSDTYSRDGVTVHYRKAVGETEEQIEVKGPLQIEAEAKVYTVFGDSRFQPDVTFEYFVPSTVGSEFGWVTRNLACNVQCGGGHYRQEITCQHTQTGATVADRQCNIYEKPHEVGGACNSQPCAPV</sequence>
<keyword evidence="8" id="KW-0677">Repeat</keyword>
<feature type="active site" evidence="15 18">
    <location>
        <position position="514"/>
    </location>
</feature>
<feature type="disulfide bond" evidence="17">
    <location>
        <begin position="679"/>
        <end position="717"/>
    </location>
</feature>
<dbReference type="SMART" id="SM00209">
    <property type="entry name" value="TSP1"/>
    <property type="match status" value="1"/>
</dbReference>
<evidence type="ECO:0000256" key="11">
    <source>
        <dbReference type="ARBA" id="ARBA00023049"/>
    </source>
</evidence>
<dbReference type="FunFam" id="2.20.100.10:FF:000007">
    <property type="entry name" value="Thrombospondin 1"/>
    <property type="match status" value="1"/>
</dbReference>
<comment type="caution">
    <text evidence="21">The sequence shown here is derived from an EMBL/GenBank/DDBJ whole genome shotgun (WGS) entry which is preliminary data.</text>
</comment>
<evidence type="ECO:0000313" key="21">
    <source>
        <dbReference type="EMBL" id="KAK3735104.1"/>
    </source>
</evidence>
<evidence type="ECO:0000259" key="20">
    <source>
        <dbReference type="PROSITE" id="PS50215"/>
    </source>
</evidence>
<dbReference type="Proteomes" id="UP001283361">
    <property type="component" value="Unassembled WGS sequence"/>
</dbReference>
<dbReference type="Pfam" id="PF19030">
    <property type="entry name" value="TSP1_ADAMTS"/>
    <property type="match status" value="1"/>
</dbReference>
<dbReference type="GO" id="GO:0031012">
    <property type="term" value="C:extracellular matrix"/>
    <property type="evidence" value="ECO:0007669"/>
    <property type="project" value="TreeGrafter"/>
</dbReference>
<dbReference type="InterPro" id="IPR002870">
    <property type="entry name" value="Peptidase_M12B_N"/>
</dbReference>
<dbReference type="Pfam" id="PF01562">
    <property type="entry name" value="Pep_M12B_propep"/>
    <property type="match status" value="1"/>
</dbReference>
<dbReference type="GO" id="GO:0006508">
    <property type="term" value="P:proteolysis"/>
    <property type="evidence" value="ECO:0007669"/>
    <property type="project" value="UniProtKB-KW"/>
</dbReference>
<reference evidence="21" key="1">
    <citation type="journal article" date="2023" name="G3 (Bethesda)">
        <title>A reference genome for the long-term kleptoplast-retaining sea slug Elysia crispata morphotype clarki.</title>
        <authorList>
            <person name="Eastman K.E."/>
            <person name="Pendleton A.L."/>
            <person name="Shaikh M.A."/>
            <person name="Suttiyut T."/>
            <person name="Ogas R."/>
            <person name="Tomko P."/>
            <person name="Gavelis G."/>
            <person name="Widhalm J.R."/>
            <person name="Wisecaver J.H."/>
        </authorList>
    </citation>
    <scope>NUCLEOTIDE SEQUENCE</scope>
    <source>
        <strain evidence="21">ECLA1</strain>
    </source>
</reference>
<feature type="region of interest" description="Disordered" evidence="19">
    <location>
        <begin position="120"/>
        <end position="149"/>
    </location>
</feature>
<evidence type="ECO:0000256" key="17">
    <source>
        <dbReference type="PIRSR" id="PIRSR613273-3"/>
    </source>
</evidence>
<feature type="binding site" evidence="16">
    <location>
        <position position="574"/>
    </location>
    <ligand>
        <name>Ca(2+)</name>
        <dbReference type="ChEBI" id="CHEBI:29108"/>
        <label>2</label>
    </ligand>
</feature>
<evidence type="ECO:0000256" key="7">
    <source>
        <dbReference type="ARBA" id="ARBA00022729"/>
    </source>
</evidence>
<dbReference type="InterPro" id="IPR001590">
    <property type="entry name" value="Peptidase_M12B"/>
</dbReference>
<dbReference type="Pfam" id="PF05986">
    <property type="entry name" value="ADAMTS_spacer1"/>
    <property type="match status" value="1"/>
</dbReference>
<feature type="domain" description="Peptidase M12B" evidence="20">
    <location>
        <begin position="369"/>
        <end position="576"/>
    </location>
</feature>
<dbReference type="EMBL" id="JAWDGP010006827">
    <property type="protein sequence ID" value="KAK3735104.1"/>
    <property type="molecule type" value="Genomic_DNA"/>
</dbReference>
<evidence type="ECO:0000256" key="10">
    <source>
        <dbReference type="ARBA" id="ARBA00022833"/>
    </source>
</evidence>
<dbReference type="PROSITE" id="PS50215">
    <property type="entry name" value="ADAM_MEPRO"/>
    <property type="match status" value="1"/>
</dbReference>
<keyword evidence="7" id="KW-0732">Signal</keyword>
<evidence type="ECO:0000256" key="1">
    <source>
        <dbReference type="ARBA" id="ARBA00004498"/>
    </source>
</evidence>
<dbReference type="Gene3D" id="3.40.1620.60">
    <property type="match status" value="1"/>
</dbReference>
<evidence type="ECO:0000256" key="8">
    <source>
        <dbReference type="ARBA" id="ARBA00022737"/>
    </source>
</evidence>
<feature type="disulfide bond" evidence="17">
    <location>
        <begin position="690"/>
        <end position="702"/>
    </location>
</feature>
<feature type="disulfide bond" evidence="17">
    <location>
        <begin position="597"/>
        <end position="617"/>
    </location>
</feature>
<dbReference type="PRINTS" id="PR01857">
    <property type="entry name" value="ADAMTSFAMILY"/>
</dbReference>
<evidence type="ECO:0000313" key="22">
    <source>
        <dbReference type="Proteomes" id="UP001283361"/>
    </source>
</evidence>
<feature type="binding site" evidence="16 18">
    <location>
        <position position="513"/>
    </location>
    <ligand>
        <name>Zn(2+)</name>
        <dbReference type="ChEBI" id="CHEBI:29105"/>
        <note>catalytic</note>
    </ligand>
</feature>
<evidence type="ECO:0000256" key="5">
    <source>
        <dbReference type="ARBA" id="ARBA00022685"/>
    </source>
</evidence>
<keyword evidence="12" id="KW-0865">Zymogen</keyword>
<feature type="binding site" evidence="16">
    <location>
        <position position="571"/>
    </location>
    <ligand>
        <name>Ca(2+)</name>
        <dbReference type="ChEBI" id="CHEBI:29108"/>
        <label>1</label>
    </ligand>
</feature>
<keyword evidence="11" id="KW-0482">Metalloprotease</keyword>
<organism evidence="21 22">
    <name type="scientific">Elysia crispata</name>
    <name type="common">lettuce slug</name>
    <dbReference type="NCBI Taxonomy" id="231223"/>
    <lineage>
        <taxon>Eukaryota</taxon>
        <taxon>Metazoa</taxon>
        <taxon>Spiralia</taxon>
        <taxon>Lophotrochozoa</taxon>
        <taxon>Mollusca</taxon>
        <taxon>Gastropoda</taxon>
        <taxon>Heterobranchia</taxon>
        <taxon>Euthyneura</taxon>
        <taxon>Panpulmonata</taxon>
        <taxon>Sacoglossa</taxon>
        <taxon>Placobranchoidea</taxon>
        <taxon>Plakobranchidae</taxon>
        <taxon>Elysia</taxon>
    </lineage>
</organism>
<dbReference type="Pfam" id="PF00090">
    <property type="entry name" value="TSP_1"/>
    <property type="match status" value="1"/>
</dbReference>
<keyword evidence="9" id="KW-0378">Hydrolase</keyword>
<dbReference type="PANTHER" id="PTHR13723:SF20">
    <property type="entry name" value="A DISINTEGRIN AND METALLOPROTEINASE WITH THROMBOSPONDIN MOTIFS 13"/>
    <property type="match status" value="1"/>
</dbReference>
<feature type="binding site" evidence="16">
    <location>
        <position position="455"/>
    </location>
    <ligand>
        <name>Ca(2+)</name>
        <dbReference type="ChEBI" id="CHEBI:29108"/>
        <label>2</label>
    </ligand>
</feature>
<dbReference type="Pfam" id="PF19236">
    <property type="entry name" value="ADAMTS_CR_3"/>
    <property type="match status" value="1"/>
</dbReference>
<dbReference type="InterPro" id="IPR041645">
    <property type="entry name" value="ADAMTS_CR_2"/>
</dbReference>
<comment type="subcellular location">
    <subcellularLocation>
        <location evidence="1">Secreted</location>
        <location evidence="1">Extracellular space</location>
        <location evidence="1">Extracellular matrix</location>
    </subcellularLocation>
</comment>
<proteinExistence type="predicted"/>
<evidence type="ECO:0000256" key="3">
    <source>
        <dbReference type="ARBA" id="ARBA00022530"/>
    </source>
</evidence>
<feature type="binding site" evidence="16">
    <location>
        <position position="372"/>
    </location>
    <ligand>
        <name>Ca(2+)</name>
        <dbReference type="ChEBI" id="CHEBI:29108"/>
        <label>1</label>
    </ligand>
</feature>
<feature type="compositionally biased region" description="Basic and acidic residues" evidence="19">
    <location>
        <begin position="120"/>
        <end position="141"/>
    </location>
</feature>
<keyword evidence="13 17" id="KW-1015">Disulfide bond</keyword>
<evidence type="ECO:0000256" key="13">
    <source>
        <dbReference type="ARBA" id="ARBA00023157"/>
    </source>
</evidence>
<feature type="binding site" evidence="16 18">
    <location>
        <position position="517"/>
    </location>
    <ligand>
        <name>Zn(2+)</name>
        <dbReference type="ChEBI" id="CHEBI:29105"/>
        <note>catalytic</note>
    </ligand>
</feature>
<dbReference type="AlphaFoldDB" id="A0AAE0Y6X7"/>
<evidence type="ECO:0000256" key="16">
    <source>
        <dbReference type="PIRSR" id="PIRSR613273-2"/>
    </source>
</evidence>
<dbReference type="InterPro" id="IPR010294">
    <property type="entry name" value="ADAMTS_spacer1"/>
</dbReference>
<feature type="binding site" evidence="16">
    <location>
        <position position="462"/>
    </location>
    <ligand>
        <name>Ca(2+)</name>
        <dbReference type="ChEBI" id="CHEBI:29108"/>
        <label>1</label>
    </ligand>
</feature>
<dbReference type="GO" id="GO:0030198">
    <property type="term" value="P:extracellular matrix organization"/>
    <property type="evidence" value="ECO:0007669"/>
    <property type="project" value="InterPro"/>
</dbReference>
<evidence type="ECO:0000256" key="9">
    <source>
        <dbReference type="ARBA" id="ARBA00022801"/>
    </source>
</evidence>
<dbReference type="GO" id="GO:0004222">
    <property type="term" value="F:metalloendopeptidase activity"/>
    <property type="evidence" value="ECO:0007669"/>
    <property type="project" value="InterPro"/>
</dbReference>
<keyword evidence="16" id="KW-0106">Calcium</keyword>
<evidence type="ECO:0000256" key="15">
    <source>
        <dbReference type="PIRSR" id="PIRSR613273-1"/>
    </source>
</evidence>
<feature type="binding site" evidence="16 18">
    <location>
        <position position="523"/>
    </location>
    <ligand>
        <name>Zn(2+)</name>
        <dbReference type="ChEBI" id="CHEBI:29105"/>
        <note>catalytic</note>
    </ligand>
</feature>
<dbReference type="InterPro" id="IPR013273">
    <property type="entry name" value="ADAMTS/ADAMTS-like"/>
</dbReference>
<dbReference type="InterPro" id="IPR036383">
    <property type="entry name" value="TSP1_rpt_sf"/>
</dbReference>
<dbReference type="InterPro" id="IPR045371">
    <property type="entry name" value="ADAMTS_CR_3"/>
</dbReference>
<comment type="cofactor">
    <cofactor evidence="16">
        <name>Zn(2+)</name>
        <dbReference type="ChEBI" id="CHEBI:29105"/>
    </cofactor>
    <text evidence="16">Binds 1 zinc ion per subunit.</text>
</comment>
<feature type="disulfide bond" evidence="17">
    <location>
        <begin position="444"/>
        <end position="497"/>
    </location>
</feature>
<evidence type="ECO:0000256" key="2">
    <source>
        <dbReference type="ARBA" id="ARBA00022525"/>
    </source>
</evidence>
<feature type="disulfide bond" evidence="17">
    <location>
        <begin position="639"/>
        <end position="650"/>
    </location>
</feature>
<dbReference type="GO" id="GO:0046872">
    <property type="term" value="F:metal ion binding"/>
    <property type="evidence" value="ECO:0007669"/>
    <property type="project" value="UniProtKB-KW"/>
</dbReference>
<dbReference type="Gene3D" id="2.60.120.830">
    <property type="match status" value="1"/>
</dbReference>
<keyword evidence="2" id="KW-0964">Secreted</keyword>
<dbReference type="Gene3D" id="3.40.390.10">
    <property type="entry name" value="Collagenase (Catalytic Domain)"/>
    <property type="match status" value="1"/>
</dbReference>
<evidence type="ECO:0000256" key="12">
    <source>
        <dbReference type="ARBA" id="ARBA00023145"/>
    </source>
</evidence>
<feature type="binding site" evidence="16">
    <location>
        <position position="455"/>
    </location>
    <ligand>
        <name>Ca(2+)</name>
        <dbReference type="ChEBI" id="CHEBI:29108"/>
        <label>1</label>
    </ligand>
</feature>
<keyword evidence="5" id="KW-0165">Cleavage on pair of basic residues</keyword>
<dbReference type="Gene3D" id="2.20.100.10">
    <property type="entry name" value="Thrombospondin type-1 (TSP1) repeat"/>
    <property type="match status" value="1"/>
</dbReference>
<feature type="binding site" evidence="16">
    <location>
        <position position="372"/>
    </location>
    <ligand>
        <name>Ca(2+)</name>
        <dbReference type="ChEBI" id="CHEBI:29108"/>
        <label>2</label>
    </ligand>
</feature>
<evidence type="ECO:0000256" key="18">
    <source>
        <dbReference type="PROSITE-ProRule" id="PRU00276"/>
    </source>
</evidence>
<dbReference type="InterPro" id="IPR000884">
    <property type="entry name" value="TSP1_rpt"/>
</dbReference>
<evidence type="ECO:0000256" key="14">
    <source>
        <dbReference type="ARBA" id="ARBA00023180"/>
    </source>
</evidence>
<keyword evidence="10 16" id="KW-0862">Zinc</keyword>
<dbReference type="Pfam" id="PF01421">
    <property type="entry name" value="Reprolysin"/>
    <property type="match status" value="1"/>
</dbReference>
<feature type="disulfide bond" evidence="17">
    <location>
        <begin position="612"/>
        <end position="645"/>
    </location>
</feature>
<dbReference type="SMART" id="SM00608">
    <property type="entry name" value="ACR"/>
    <property type="match status" value="1"/>
</dbReference>
<keyword evidence="4" id="KW-0645">Protease</keyword>
<dbReference type="PANTHER" id="PTHR13723">
    <property type="entry name" value="ADAMTS A DISINTEGRIN AND METALLOPROTEASE WITH THROMBOSPONDIN MOTIFS PROTEASE"/>
    <property type="match status" value="1"/>
</dbReference>
<dbReference type="SUPFAM" id="SSF82895">
    <property type="entry name" value="TSP-1 type 1 repeat"/>
    <property type="match status" value="1"/>
</dbReference>
<feature type="disulfide bond" evidence="17">
    <location>
        <begin position="675"/>
        <end position="712"/>
    </location>
</feature>
<dbReference type="InterPro" id="IPR050439">
    <property type="entry name" value="ADAMTS_ADAMTS-like"/>
</dbReference>
<feature type="binding site" evidence="16">
    <location>
        <position position="574"/>
    </location>
    <ligand>
        <name>Ca(2+)</name>
        <dbReference type="ChEBI" id="CHEBI:29108"/>
        <label>1</label>
    </ligand>
</feature>
<evidence type="ECO:0000256" key="4">
    <source>
        <dbReference type="ARBA" id="ARBA00022670"/>
    </source>
</evidence>
<evidence type="ECO:0000256" key="19">
    <source>
        <dbReference type="SAM" id="MobiDB-lite"/>
    </source>
</evidence>
<dbReference type="SUPFAM" id="SSF55486">
    <property type="entry name" value="Metalloproteases ('zincins'), catalytic domain"/>
    <property type="match status" value="1"/>
</dbReference>
<accession>A0AAE0Y6X7</accession>
<keyword evidence="14" id="KW-0325">Glycoprotein</keyword>